<dbReference type="Proteomes" id="UP000249390">
    <property type="component" value="Unassembled WGS sequence"/>
</dbReference>
<dbReference type="AlphaFoldDB" id="A0A328D8F1"/>
<protein>
    <submittedName>
        <fullName evidence="1">Uncharacterized protein</fullName>
    </submittedName>
</protein>
<sequence>MGCFGLKFIVPSDPINYCSRLIVLVWFIKLEGRSYQGSNMSSIGSFYFAQPPCLLIVPFGIPIYLGKGWGGGTRVGVKVDELSILQMTHCRCLISLFLMLISNVRRSLSTMFYVVLLYLYRNSWYSFF</sequence>
<gene>
    <name evidence="1" type="ORF">DM860_008896</name>
</gene>
<reference evidence="1 2" key="1">
    <citation type="submission" date="2018-06" db="EMBL/GenBank/DDBJ databases">
        <title>The Genome of Cuscuta australis (Dodder) Provides Insight into the Evolution of Plant Parasitism.</title>
        <authorList>
            <person name="Liu H."/>
        </authorList>
    </citation>
    <scope>NUCLEOTIDE SEQUENCE [LARGE SCALE GENOMIC DNA]</scope>
    <source>
        <strain evidence="2">cv. Yunnan</strain>
        <tissue evidence="1">Vines</tissue>
    </source>
</reference>
<organism evidence="1 2">
    <name type="scientific">Cuscuta australis</name>
    <dbReference type="NCBI Taxonomy" id="267555"/>
    <lineage>
        <taxon>Eukaryota</taxon>
        <taxon>Viridiplantae</taxon>
        <taxon>Streptophyta</taxon>
        <taxon>Embryophyta</taxon>
        <taxon>Tracheophyta</taxon>
        <taxon>Spermatophyta</taxon>
        <taxon>Magnoliopsida</taxon>
        <taxon>eudicotyledons</taxon>
        <taxon>Gunneridae</taxon>
        <taxon>Pentapetalae</taxon>
        <taxon>asterids</taxon>
        <taxon>lamiids</taxon>
        <taxon>Solanales</taxon>
        <taxon>Convolvulaceae</taxon>
        <taxon>Cuscuteae</taxon>
        <taxon>Cuscuta</taxon>
        <taxon>Cuscuta subgen. Grammica</taxon>
        <taxon>Cuscuta sect. Cleistogrammica</taxon>
    </lineage>
</organism>
<proteinExistence type="predicted"/>
<evidence type="ECO:0000313" key="1">
    <source>
        <dbReference type="EMBL" id="RAL41714.1"/>
    </source>
</evidence>
<accession>A0A328D8F1</accession>
<evidence type="ECO:0000313" key="2">
    <source>
        <dbReference type="Proteomes" id="UP000249390"/>
    </source>
</evidence>
<name>A0A328D8F1_9ASTE</name>
<keyword evidence="2" id="KW-1185">Reference proteome</keyword>
<comment type="caution">
    <text evidence="1">The sequence shown here is derived from an EMBL/GenBank/DDBJ whole genome shotgun (WGS) entry which is preliminary data.</text>
</comment>
<dbReference type="EMBL" id="NQVE01000183">
    <property type="protein sequence ID" value="RAL41714.1"/>
    <property type="molecule type" value="Genomic_DNA"/>
</dbReference>